<sequence length="178" mass="18550">MTVLQSTNPAVTRWAREVVFPVLAVAVIVAYADLRIPMGLPGHRGLIWLTLLVAVALTTRRRETVLAVGAAATAATLLLQLAPGPADSARYLGAALLLYAVAAAPVVRRRRWLLALAAAPIHLVALAGSVAALLGGGQLLALASVGMTDRVLFHLGFGLVAGLLGWAIALRLHRPVRG</sequence>
<feature type="transmembrane region" description="Helical" evidence="1">
    <location>
        <begin position="14"/>
        <end position="32"/>
    </location>
</feature>
<protein>
    <recommendedName>
        <fullName evidence="4">Rod shape-determining protein MreD</fullName>
    </recommendedName>
</protein>
<keyword evidence="1" id="KW-0812">Transmembrane</keyword>
<feature type="transmembrane region" description="Helical" evidence="1">
    <location>
        <begin position="64"/>
        <end position="82"/>
    </location>
</feature>
<evidence type="ECO:0000256" key="1">
    <source>
        <dbReference type="SAM" id="Phobius"/>
    </source>
</evidence>
<feature type="transmembrane region" description="Helical" evidence="1">
    <location>
        <begin position="151"/>
        <end position="172"/>
    </location>
</feature>
<keyword evidence="1" id="KW-0472">Membrane</keyword>
<accession>A0A1S1NPZ4</accession>
<feature type="transmembrane region" description="Helical" evidence="1">
    <location>
        <begin position="88"/>
        <end position="107"/>
    </location>
</feature>
<keyword evidence="3" id="KW-1185">Reference proteome</keyword>
<reference evidence="2 3" key="1">
    <citation type="submission" date="2016-10" db="EMBL/GenBank/DDBJ databases">
        <title>Genome sequence of Mycobacterium talmonii.</title>
        <authorList>
            <person name="Greninger A.L."/>
            <person name="Elliott B."/>
            <person name="Vasireddy S."/>
            <person name="Vasireddy R."/>
        </authorList>
    </citation>
    <scope>NUCLEOTIDE SEQUENCE [LARGE SCALE GENOMIC DNA]</scope>
    <source>
        <strain evidence="3">NE-TNMC-100812</strain>
    </source>
</reference>
<proteinExistence type="predicted"/>
<evidence type="ECO:0008006" key="4">
    <source>
        <dbReference type="Google" id="ProtNLM"/>
    </source>
</evidence>
<comment type="caution">
    <text evidence="2">The sequence shown here is derived from an EMBL/GenBank/DDBJ whole genome shotgun (WGS) entry which is preliminary data.</text>
</comment>
<name>A0A1S1NPZ4_9MYCO</name>
<feature type="transmembrane region" description="Helical" evidence="1">
    <location>
        <begin position="114"/>
        <end position="139"/>
    </location>
</feature>
<keyword evidence="1" id="KW-1133">Transmembrane helix</keyword>
<dbReference type="AlphaFoldDB" id="A0A1S1NPZ4"/>
<feature type="transmembrane region" description="Helical" evidence="1">
    <location>
        <begin position="38"/>
        <end position="57"/>
    </location>
</feature>
<evidence type="ECO:0000313" key="2">
    <source>
        <dbReference type="EMBL" id="OHV06555.1"/>
    </source>
</evidence>
<dbReference type="RefSeq" id="WP_071020497.1">
    <property type="nucleotide sequence ID" value="NZ_MLQM01000004.1"/>
</dbReference>
<dbReference type="EMBL" id="MLQM01000004">
    <property type="protein sequence ID" value="OHV06555.1"/>
    <property type="molecule type" value="Genomic_DNA"/>
</dbReference>
<organism evidence="2 3">
    <name type="scientific">Mycobacterium talmoniae</name>
    <dbReference type="NCBI Taxonomy" id="1858794"/>
    <lineage>
        <taxon>Bacteria</taxon>
        <taxon>Bacillati</taxon>
        <taxon>Actinomycetota</taxon>
        <taxon>Actinomycetes</taxon>
        <taxon>Mycobacteriales</taxon>
        <taxon>Mycobacteriaceae</taxon>
        <taxon>Mycobacterium</taxon>
    </lineage>
</organism>
<gene>
    <name evidence="2" type="ORF">BKN37_01610</name>
</gene>
<evidence type="ECO:0000313" key="3">
    <source>
        <dbReference type="Proteomes" id="UP000179734"/>
    </source>
</evidence>
<dbReference type="Proteomes" id="UP000179734">
    <property type="component" value="Unassembled WGS sequence"/>
</dbReference>